<sequence>MRPVDKGKDLGSFKPYNKACAPLQDRLGEYCSYCERWIAAAIEVEHILPKKANPSQKYRWSNFLLACKNCNTGKGSDQIIVTDYLWPDLDNTFLAFCYDDEGRAYPNPRLPPAILEKAKATWTLTNLNWHPDTTFTGMVAPSEKDHRHSHRKQAWIYASDKRNQLLQYDTPDRRVSVAKDALQRGMFSVWMTVFNTTSELDREIRRLLIENFVGTATNCFDRLGNAHRSSTGQI</sequence>
<dbReference type="GO" id="GO:0004519">
    <property type="term" value="F:endonuclease activity"/>
    <property type="evidence" value="ECO:0007669"/>
    <property type="project" value="InterPro"/>
</dbReference>
<dbReference type="HOGENOM" id="CLU_1218163_0_0_4"/>
<dbReference type="eggNOG" id="COG1403">
    <property type="taxonomic scope" value="Bacteria"/>
</dbReference>
<dbReference type="KEGG" id="tbd:Tbd_2684"/>
<evidence type="ECO:0000313" key="3">
    <source>
        <dbReference type="Proteomes" id="UP000008291"/>
    </source>
</evidence>
<dbReference type="CDD" id="cd00085">
    <property type="entry name" value="HNHc"/>
    <property type="match status" value="1"/>
</dbReference>
<proteinExistence type="predicted"/>
<dbReference type="GO" id="GO:0003676">
    <property type="term" value="F:nucleic acid binding"/>
    <property type="evidence" value="ECO:0007669"/>
    <property type="project" value="InterPro"/>
</dbReference>
<dbReference type="EMBL" id="CP000116">
    <property type="protein sequence ID" value="AAZ98637.1"/>
    <property type="molecule type" value="Genomic_DNA"/>
</dbReference>
<dbReference type="AlphaFoldDB" id="Q3SFH3"/>
<reference evidence="2 3" key="1">
    <citation type="journal article" date="2006" name="J. Bacteriol.">
        <title>The genome sequence of the obligately chemolithoautotrophic, facultatively anaerobic bacterium Thiobacillus denitrificans.</title>
        <authorList>
            <person name="Beller H.R."/>
            <person name="Chain P.S."/>
            <person name="Letain T.E."/>
            <person name="Chakicherla A."/>
            <person name="Larimer F.W."/>
            <person name="Richardson P.M."/>
            <person name="Coleman M.A."/>
            <person name="Wood A.P."/>
            <person name="Kelly D.P."/>
        </authorList>
    </citation>
    <scope>NUCLEOTIDE SEQUENCE [LARGE SCALE GENOMIC DNA]</scope>
    <source>
        <strain evidence="2 3">ATCC 25259</strain>
    </source>
</reference>
<dbReference type="GO" id="GO:0008270">
    <property type="term" value="F:zinc ion binding"/>
    <property type="evidence" value="ECO:0007669"/>
    <property type="project" value="InterPro"/>
</dbReference>
<evidence type="ECO:0000313" key="2">
    <source>
        <dbReference type="EMBL" id="AAZ98637.1"/>
    </source>
</evidence>
<gene>
    <name evidence="2" type="ordered locus">Tbd_2684</name>
</gene>
<protein>
    <submittedName>
        <fullName evidence="2">HNH nuclease</fullName>
    </submittedName>
</protein>
<dbReference type="DNASU" id="3672413"/>
<name>Q3SFH3_THIDA</name>
<dbReference type="RefSeq" id="WP_011313196.1">
    <property type="nucleotide sequence ID" value="NC_007404.1"/>
</dbReference>
<dbReference type="InterPro" id="IPR002711">
    <property type="entry name" value="HNH"/>
</dbReference>
<dbReference type="STRING" id="292415.Tbd_2684"/>
<dbReference type="OrthoDB" id="4485927at2"/>
<dbReference type="Pfam" id="PF01844">
    <property type="entry name" value="HNH"/>
    <property type="match status" value="1"/>
</dbReference>
<dbReference type="Proteomes" id="UP000008291">
    <property type="component" value="Chromosome"/>
</dbReference>
<feature type="domain" description="HNH nuclease" evidence="1">
    <location>
        <begin position="16"/>
        <end position="72"/>
    </location>
</feature>
<accession>Q3SFH3</accession>
<keyword evidence="3" id="KW-1185">Reference proteome</keyword>
<organism evidence="2 3">
    <name type="scientific">Thiobacillus denitrificans (strain ATCC 25259 / T1)</name>
    <dbReference type="NCBI Taxonomy" id="292415"/>
    <lineage>
        <taxon>Bacteria</taxon>
        <taxon>Pseudomonadati</taxon>
        <taxon>Pseudomonadota</taxon>
        <taxon>Betaproteobacteria</taxon>
        <taxon>Nitrosomonadales</taxon>
        <taxon>Thiobacillaceae</taxon>
        <taxon>Thiobacillus</taxon>
    </lineage>
</organism>
<dbReference type="InterPro" id="IPR003615">
    <property type="entry name" value="HNH_nuc"/>
</dbReference>
<evidence type="ECO:0000259" key="1">
    <source>
        <dbReference type="SMART" id="SM00507"/>
    </source>
</evidence>
<dbReference type="SMART" id="SM00507">
    <property type="entry name" value="HNHc"/>
    <property type="match status" value="1"/>
</dbReference>
<dbReference type="Gene3D" id="1.10.30.50">
    <property type="match status" value="1"/>
</dbReference>